<name>M7TEJ3_EUTLA</name>
<dbReference type="AlphaFoldDB" id="M7TEJ3"/>
<reference evidence="2" key="1">
    <citation type="journal article" date="2013" name="Genome Announc.">
        <title>Draft genome sequence of the grapevine dieback fungus Eutypa lata UCR-EL1.</title>
        <authorList>
            <person name="Blanco-Ulate B."/>
            <person name="Rolshausen P.E."/>
            <person name="Cantu D."/>
        </authorList>
    </citation>
    <scope>NUCLEOTIDE SEQUENCE [LARGE SCALE GENOMIC DNA]</scope>
    <source>
        <strain evidence="2">UCR-EL1</strain>
    </source>
</reference>
<dbReference type="OrthoDB" id="4778446at2759"/>
<dbReference type="EMBL" id="KB706254">
    <property type="protein sequence ID" value="EMR68351.1"/>
    <property type="molecule type" value="Genomic_DNA"/>
</dbReference>
<dbReference type="HOGENOM" id="CLU_696451_0_0_1"/>
<evidence type="ECO:0000313" key="1">
    <source>
        <dbReference type="EMBL" id="EMR68351.1"/>
    </source>
</evidence>
<keyword evidence="2" id="KW-1185">Reference proteome</keyword>
<organism evidence="1 2">
    <name type="scientific">Eutypa lata (strain UCR-EL1)</name>
    <name type="common">Grapevine dieback disease fungus</name>
    <name type="synonym">Eutypa armeniacae</name>
    <dbReference type="NCBI Taxonomy" id="1287681"/>
    <lineage>
        <taxon>Eukaryota</taxon>
        <taxon>Fungi</taxon>
        <taxon>Dikarya</taxon>
        <taxon>Ascomycota</taxon>
        <taxon>Pezizomycotina</taxon>
        <taxon>Sordariomycetes</taxon>
        <taxon>Xylariomycetidae</taxon>
        <taxon>Xylariales</taxon>
        <taxon>Diatrypaceae</taxon>
        <taxon>Eutypa</taxon>
    </lineage>
</organism>
<sequence>MAAVISIVNKPAFPALQNPKSWWQTLPQTPPKGKDKVKTEKFNLLVYLKDLDRAQPGGGKEQKEAAKKIHIVNNAKLTAILHNLIQLGYEYHLDNQKSITAMVPIEGNEEARLVVEEHESLIRLGRTAYDDPNNLKDYIGPGFFAHFNQGLLNDDRGKSDTLDRALNWVDNWAQARYRFMDHYLRDDPRWWVDFHDKTGPGNAANRLVHESCIQGDCDIVDSKWFDVGKRDLFVKVYGMTPEEGRALKACSVSDTRTSYRTFFRWCIEFINQCVNWRLTVLRSRVRKEIDNNKAYGEASTASPTGRRNFKATVFKVAGPELTQADNRYKTLIKHINGMSRDQRSNQIEQGLRGPELECHYEKLAVVSLPMGGSHVPGYSGRTYSVEYSRSRWQASA</sequence>
<gene>
    <name evidence="1" type="ORF">UCREL1_4636</name>
</gene>
<dbReference type="Proteomes" id="UP000012174">
    <property type="component" value="Unassembled WGS sequence"/>
</dbReference>
<accession>M7TEJ3</accession>
<proteinExistence type="predicted"/>
<dbReference type="KEGG" id="ela:UCREL1_4636"/>
<evidence type="ECO:0000313" key="2">
    <source>
        <dbReference type="Proteomes" id="UP000012174"/>
    </source>
</evidence>
<protein>
    <submittedName>
        <fullName evidence="1">Uncharacterized protein</fullName>
    </submittedName>
</protein>